<accession>A0A9Q3D616</accession>
<organism evidence="1 2">
    <name type="scientific">Austropuccinia psidii MF-1</name>
    <dbReference type="NCBI Taxonomy" id="1389203"/>
    <lineage>
        <taxon>Eukaryota</taxon>
        <taxon>Fungi</taxon>
        <taxon>Dikarya</taxon>
        <taxon>Basidiomycota</taxon>
        <taxon>Pucciniomycotina</taxon>
        <taxon>Pucciniomycetes</taxon>
        <taxon>Pucciniales</taxon>
        <taxon>Sphaerophragmiaceae</taxon>
        <taxon>Austropuccinia</taxon>
    </lineage>
</organism>
<dbReference type="EMBL" id="AVOT02012637">
    <property type="protein sequence ID" value="MBW0494556.1"/>
    <property type="molecule type" value="Genomic_DNA"/>
</dbReference>
<dbReference type="Proteomes" id="UP000765509">
    <property type="component" value="Unassembled WGS sequence"/>
</dbReference>
<comment type="caution">
    <text evidence="1">The sequence shown here is derived from an EMBL/GenBank/DDBJ whole genome shotgun (WGS) entry which is preliminary data.</text>
</comment>
<sequence>MFHFDYSSNISFQLLKSVELPQGSDSSFPSQVYRVELPDFKRLRYGVSPISVPVEPRSLICSATSLVVERMLVQIISVPVVAHFTSF</sequence>
<name>A0A9Q3D616_9BASI</name>
<evidence type="ECO:0000313" key="2">
    <source>
        <dbReference type="Proteomes" id="UP000765509"/>
    </source>
</evidence>
<reference evidence="1" key="1">
    <citation type="submission" date="2021-03" db="EMBL/GenBank/DDBJ databases">
        <title>Draft genome sequence of rust myrtle Austropuccinia psidii MF-1, a brazilian biotype.</title>
        <authorList>
            <person name="Quecine M.C."/>
            <person name="Pachon D.M.R."/>
            <person name="Bonatelli M.L."/>
            <person name="Correr F.H."/>
            <person name="Franceschini L.M."/>
            <person name="Leite T.F."/>
            <person name="Margarido G.R.A."/>
            <person name="Almeida C.A."/>
            <person name="Ferrarezi J.A."/>
            <person name="Labate C.A."/>
        </authorList>
    </citation>
    <scope>NUCLEOTIDE SEQUENCE</scope>
    <source>
        <strain evidence="1">MF-1</strain>
    </source>
</reference>
<keyword evidence="2" id="KW-1185">Reference proteome</keyword>
<protein>
    <submittedName>
        <fullName evidence="1">Uncharacterized protein</fullName>
    </submittedName>
</protein>
<proteinExistence type="predicted"/>
<dbReference type="AlphaFoldDB" id="A0A9Q3D616"/>
<gene>
    <name evidence="1" type="ORF">O181_034271</name>
</gene>
<evidence type="ECO:0000313" key="1">
    <source>
        <dbReference type="EMBL" id="MBW0494556.1"/>
    </source>
</evidence>